<feature type="domain" description="RNA polymerase sigma-70 region 2" evidence="6">
    <location>
        <begin position="15"/>
        <end position="80"/>
    </location>
</feature>
<feature type="compositionally biased region" description="Basic and acidic residues" evidence="5">
    <location>
        <begin position="77"/>
        <end position="88"/>
    </location>
</feature>
<comment type="similarity">
    <text evidence="1">Belongs to the sigma-70 factor family. ECF subfamily.</text>
</comment>
<proteinExistence type="inferred from homology"/>
<dbReference type="GO" id="GO:0016987">
    <property type="term" value="F:sigma factor activity"/>
    <property type="evidence" value="ECO:0007669"/>
    <property type="project" value="UniProtKB-KW"/>
</dbReference>
<sequence>MARQSASVLIASFQENYEQLLRFLTRKLNGDSERAADIAQDTFVRLARTPETDDEIDNPRAYIYRVAGNLAIDQIRSDRRQSAHHDGDDGASEISDPKPGPERIYLSREQVKLLDQALNQLPENARAALLMFRVEGLSHTQIAEKLGVSNSMVAKYIGRALKHCRDALLAGGEK</sequence>
<dbReference type="InterPro" id="IPR014284">
    <property type="entry name" value="RNA_pol_sigma-70_dom"/>
</dbReference>
<dbReference type="SUPFAM" id="SSF88946">
    <property type="entry name" value="Sigma2 domain of RNA polymerase sigma factors"/>
    <property type="match status" value="1"/>
</dbReference>
<dbReference type="RefSeq" id="WP_114101392.1">
    <property type="nucleotide sequence ID" value="NZ_JPWF01000003.1"/>
</dbReference>
<evidence type="ECO:0000256" key="3">
    <source>
        <dbReference type="ARBA" id="ARBA00023082"/>
    </source>
</evidence>
<name>A0A367WAQ7_9PROT</name>
<keyword evidence="2" id="KW-0805">Transcription regulation</keyword>
<organism evidence="8 9">
    <name type="scientific">Thalassospira profundimaris</name>
    <dbReference type="NCBI Taxonomy" id="502049"/>
    <lineage>
        <taxon>Bacteria</taxon>
        <taxon>Pseudomonadati</taxon>
        <taxon>Pseudomonadota</taxon>
        <taxon>Alphaproteobacteria</taxon>
        <taxon>Rhodospirillales</taxon>
        <taxon>Thalassospiraceae</taxon>
        <taxon>Thalassospira</taxon>
    </lineage>
</organism>
<feature type="region of interest" description="Disordered" evidence="5">
    <location>
        <begin position="77"/>
        <end position="102"/>
    </location>
</feature>
<keyword evidence="3" id="KW-0731">Sigma factor</keyword>
<dbReference type="NCBIfam" id="TIGR02937">
    <property type="entry name" value="sigma70-ECF"/>
    <property type="match status" value="1"/>
</dbReference>
<dbReference type="InterPro" id="IPR039425">
    <property type="entry name" value="RNA_pol_sigma-70-like"/>
</dbReference>
<evidence type="ECO:0000313" key="8">
    <source>
        <dbReference type="EMBL" id="RCK38349.1"/>
    </source>
</evidence>
<dbReference type="Proteomes" id="UP000253226">
    <property type="component" value="Unassembled WGS sequence"/>
</dbReference>
<evidence type="ECO:0000256" key="5">
    <source>
        <dbReference type="SAM" id="MobiDB-lite"/>
    </source>
</evidence>
<protein>
    <submittedName>
        <fullName evidence="8">RNA polymerase sigma factor</fullName>
    </submittedName>
</protein>
<dbReference type="Pfam" id="PF04542">
    <property type="entry name" value="Sigma70_r2"/>
    <property type="match status" value="1"/>
</dbReference>
<dbReference type="AlphaFoldDB" id="A0A367WAQ7"/>
<feature type="domain" description="RNA polymerase sigma factor 70 region 4 type 2" evidence="7">
    <location>
        <begin position="113"/>
        <end position="164"/>
    </location>
</feature>
<evidence type="ECO:0000256" key="4">
    <source>
        <dbReference type="ARBA" id="ARBA00023163"/>
    </source>
</evidence>
<dbReference type="InterPro" id="IPR013324">
    <property type="entry name" value="RNA_pol_sigma_r3/r4-like"/>
</dbReference>
<dbReference type="InterPro" id="IPR036388">
    <property type="entry name" value="WH-like_DNA-bd_sf"/>
</dbReference>
<dbReference type="PANTHER" id="PTHR43133:SF63">
    <property type="entry name" value="RNA POLYMERASE SIGMA FACTOR FECI-RELATED"/>
    <property type="match status" value="1"/>
</dbReference>
<keyword evidence="4" id="KW-0804">Transcription</keyword>
<dbReference type="GO" id="GO:0003677">
    <property type="term" value="F:DNA binding"/>
    <property type="evidence" value="ECO:0007669"/>
    <property type="project" value="InterPro"/>
</dbReference>
<dbReference type="InterPro" id="IPR013249">
    <property type="entry name" value="RNA_pol_sigma70_r4_t2"/>
</dbReference>
<dbReference type="InterPro" id="IPR007627">
    <property type="entry name" value="RNA_pol_sigma70_r2"/>
</dbReference>
<dbReference type="CDD" id="cd06171">
    <property type="entry name" value="Sigma70_r4"/>
    <property type="match status" value="1"/>
</dbReference>
<dbReference type="Gene3D" id="1.10.10.10">
    <property type="entry name" value="Winged helix-like DNA-binding domain superfamily/Winged helix DNA-binding domain"/>
    <property type="match status" value="1"/>
</dbReference>
<comment type="caution">
    <text evidence="8">The sequence shown here is derived from an EMBL/GenBank/DDBJ whole genome shotgun (WGS) entry which is preliminary data.</text>
</comment>
<dbReference type="GO" id="GO:0006352">
    <property type="term" value="P:DNA-templated transcription initiation"/>
    <property type="evidence" value="ECO:0007669"/>
    <property type="project" value="InterPro"/>
</dbReference>
<evidence type="ECO:0000259" key="7">
    <source>
        <dbReference type="Pfam" id="PF08281"/>
    </source>
</evidence>
<dbReference type="InterPro" id="IPR013325">
    <property type="entry name" value="RNA_pol_sigma_r2"/>
</dbReference>
<dbReference type="Gene3D" id="1.10.1740.10">
    <property type="match status" value="1"/>
</dbReference>
<evidence type="ECO:0000256" key="1">
    <source>
        <dbReference type="ARBA" id="ARBA00010641"/>
    </source>
</evidence>
<dbReference type="PANTHER" id="PTHR43133">
    <property type="entry name" value="RNA POLYMERASE ECF-TYPE SIGMA FACTO"/>
    <property type="match status" value="1"/>
</dbReference>
<gene>
    <name evidence="8" type="ORF">TH19_05985</name>
</gene>
<dbReference type="SUPFAM" id="SSF88659">
    <property type="entry name" value="Sigma3 and sigma4 domains of RNA polymerase sigma factors"/>
    <property type="match status" value="1"/>
</dbReference>
<evidence type="ECO:0000256" key="2">
    <source>
        <dbReference type="ARBA" id="ARBA00023015"/>
    </source>
</evidence>
<reference evidence="8 9" key="1">
    <citation type="submission" date="2014-07" db="EMBL/GenBank/DDBJ databases">
        <title>Draft genome sequence of Thalassospira profundimaris 35.</title>
        <authorList>
            <person name="Lai Q."/>
            <person name="Shao Z."/>
        </authorList>
    </citation>
    <scope>NUCLEOTIDE SEQUENCE [LARGE SCALE GENOMIC DNA]</scope>
    <source>
        <strain evidence="8 9">35</strain>
    </source>
</reference>
<dbReference type="Pfam" id="PF08281">
    <property type="entry name" value="Sigma70_r4_2"/>
    <property type="match status" value="1"/>
</dbReference>
<evidence type="ECO:0000259" key="6">
    <source>
        <dbReference type="Pfam" id="PF04542"/>
    </source>
</evidence>
<dbReference type="OrthoDB" id="9794372at2"/>
<dbReference type="EMBL" id="JPWF01000003">
    <property type="protein sequence ID" value="RCK38349.1"/>
    <property type="molecule type" value="Genomic_DNA"/>
</dbReference>
<evidence type="ECO:0000313" key="9">
    <source>
        <dbReference type="Proteomes" id="UP000253226"/>
    </source>
</evidence>
<accession>A0A367WAQ7</accession>